<feature type="region of interest" description="Disordered" evidence="1">
    <location>
        <begin position="38"/>
        <end position="69"/>
    </location>
</feature>
<keyword evidence="3" id="KW-1185">Reference proteome</keyword>
<name>A0A0R3UEQ3_MESCO</name>
<protein>
    <submittedName>
        <fullName evidence="2 4">Uncharacterized protein</fullName>
    </submittedName>
</protein>
<feature type="compositionally biased region" description="Polar residues" evidence="1">
    <location>
        <begin position="53"/>
        <end position="66"/>
    </location>
</feature>
<proteinExistence type="predicted"/>
<reference evidence="4" key="1">
    <citation type="submission" date="2017-02" db="UniProtKB">
        <authorList>
            <consortium name="WormBaseParasite"/>
        </authorList>
    </citation>
    <scope>IDENTIFICATION</scope>
</reference>
<evidence type="ECO:0000256" key="1">
    <source>
        <dbReference type="SAM" id="MobiDB-lite"/>
    </source>
</evidence>
<accession>A0A0R3UEQ3</accession>
<dbReference type="Proteomes" id="UP000267029">
    <property type="component" value="Unassembled WGS sequence"/>
</dbReference>
<organism evidence="4">
    <name type="scientific">Mesocestoides corti</name>
    <name type="common">Flatworm</name>
    <dbReference type="NCBI Taxonomy" id="53468"/>
    <lineage>
        <taxon>Eukaryota</taxon>
        <taxon>Metazoa</taxon>
        <taxon>Spiralia</taxon>
        <taxon>Lophotrochozoa</taxon>
        <taxon>Platyhelminthes</taxon>
        <taxon>Cestoda</taxon>
        <taxon>Eucestoda</taxon>
        <taxon>Cyclophyllidea</taxon>
        <taxon>Mesocestoididae</taxon>
        <taxon>Mesocestoides</taxon>
    </lineage>
</organism>
<gene>
    <name evidence="2" type="ORF">MCOS_LOCUS5508</name>
</gene>
<dbReference type="EMBL" id="UXSR01005198">
    <property type="protein sequence ID" value="VDD79505.1"/>
    <property type="molecule type" value="Genomic_DNA"/>
</dbReference>
<evidence type="ECO:0000313" key="2">
    <source>
        <dbReference type="EMBL" id="VDD79505.1"/>
    </source>
</evidence>
<dbReference type="WBParaSite" id="MCOS_0000550701-mRNA-1">
    <property type="protein sequence ID" value="MCOS_0000550701-mRNA-1"/>
    <property type="gene ID" value="MCOS_0000550701"/>
</dbReference>
<sequence length="137" mass="14492">MRGEIDTHTCTSACPSITRKAADTNTCTRNADIRARLTERGDVGSAPPPVYSRISTPLSPHASASISDPPLSGPLRCSADARVHAHSHITVSLSASAFLLASRSPRCACWKQAVASSSQSLRARVSAVRSCLHTKLK</sequence>
<evidence type="ECO:0000313" key="4">
    <source>
        <dbReference type="WBParaSite" id="MCOS_0000550701-mRNA-1"/>
    </source>
</evidence>
<reference evidence="2 3" key="2">
    <citation type="submission" date="2018-10" db="EMBL/GenBank/DDBJ databases">
        <authorList>
            <consortium name="Pathogen Informatics"/>
        </authorList>
    </citation>
    <scope>NUCLEOTIDE SEQUENCE [LARGE SCALE GENOMIC DNA]</scope>
</reference>
<dbReference type="AlphaFoldDB" id="A0A0R3UEQ3"/>
<evidence type="ECO:0000313" key="3">
    <source>
        <dbReference type="Proteomes" id="UP000267029"/>
    </source>
</evidence>